<dbReference type="AlphaFoldDB" id="A0A2Z6ZUZ6"/>
<name>A0A2Z6ZUZ6_9LAMI</name>
<evidence type="ECO:0000313" key="1">
    <source>
        <dbReference type="EMBL" id="KZV06645.1"/>
    </source>
</evidence>
<keyword evidence="2" id="KW-1185">Reference proteome</keyword>
<organism evidence="1 2">
    <name type="scientific">Dorcoceras hygrometricum</name>
    <dbReference type="NCBI Taxonomy" id="472368"/>
    <lineage>
        <taxon>Eukaryota</taxon>
        <taxon>Viridiplantae</taxon>
        <taxon>Streptophyta</taxon>
        <taxon>Embryophyta</taxon>
        <taxon>Tracheophyta</taxon>
        <taxon>Spermatophyta</taxon>
        <taxon>Magnoliopsida</taxon>
        <taxon>eudicotyledons</taxon>
        <taxon>Gunneridae</taxon>
        <taxon>Pentapetalae</taxon>
        <taxon>asterids</taxon>
        <taxon>lamiids</taxon>
        <taxon>Lamiales</taxon>
        <taxon>Gesneriaceae</taxon>
        <taxon>Didymocarpoideae</taxon>
        <taxon>Trichosporeae</taxon>
        <taxon>Loxocarpinae</taxon>
        <taxon>Dorcoceras</taxon>
    </lineage>
</organism>
<reference evidence="1 2" key="1">
    <citation type="journal article" date="2015" name="Proc. Natl. Acad. Sci. U.S.A.">
        <title>The resurrection genome of Boea hygrometrica: A blueprint for survival of dehydration.</title>
        <authorList>
            <person name="Xiao L."/>
            <person name="Yang G."/>
            <person name="Zhang L."/>
            <person name="Yang X."/>
            <person name="Zhao S."/>
            <person name="Ji Z."/>
            <person name="Zhou Q."/>
            <person name="Hu M."/>
            <person name="Wang Y."/>
            <person name="Chen M."/>
            <person name="Xu Y."/>
            <person name="Jin H."/>
            <person name="Xiao X."/>
            <person name="Hu G."/>
            <person name="Bao F."/>
            <person name="Hu Y."/>
            <person name="Wan P."/>
            <person name="Li L."/>
            <person name="Deng X."/>
            <person name="Kuang T."/>
            <person name="Xiang C."/>
            <person name="Zhu J.K."/>
            <person name="Oliver M.J."/>
            <person name="He Y."/>
        </authorList>
    </citation>
    <scope>NUCLEOTIDE SEQUENCE [LARGE SCALE GENOMIC DNA]</scope>
    <source>
        <strain evidence="2">cv. XS01</strain>
    </source>
</reference>
<sequence length="136" mass="15678">MLHPLATRWLTVGATLIARVLSGGAPLTARLRRWRLDVGWTLLRVMGVVCSMLRHWKRDGRAMGARRCSRPRVAIGVALRGCRRESFSWWRPPPVAAAPAMLRRCHDGWFVFRVWFGPVPGSPWVDIRYRARFGRF</sequence>
<protein>
    <submittedName>
        <fullName evidence="1">Uncharacterized protein</fullName>
    </submittedName>
</protein>
<accession>A0A2Z6ZUZ6</accession>
<gene>
    <name evidence="1" type="ORF">F511_45873</name>
</gene>
<dbReference type="EMBL" id="KV070258">
    <property type="protein sequence ID" value="KZV06645.1"/>
    <property type="molecule type" value="Genomic_DNA"/>
</dbReference>
<dbReference type="Proteomes" id="UP000250235">
    <property type="component" value="Unassembled WGS sequence"/>
</dbReference>
<evidence type="ECO:0000313" key="2">
    <source>
        <dbReference type="Proteomes" id="UP000250235"/>
    </source>
</evidence>
<proteinExistence type="predicted"/>